<dbReference type="PANTHER" id="PTHR40633:SF1">
    <property type="entry name" value="GPI ANCHORED SERINE-THREONINE RICH PROTEIN (AFU_ORTHOLOGUE AFUA_1G03630)"/>
    <property type="match status" value="1"/>
</dbReference>
<reference evidence="6" key="4">
    <citation type="journal article" date="2015" name="G3 (Bethesda)">
        <title>Genome sequences of three phytopathogenic species of the Magnaporthaceae family of fungi.</title>
        <authorList>
            <person name="Okagaki L.H."/>
            <person name="Nunes C.C."/>
            <person name="Sailsbery J."/>
            <person name="Clay B."/>
            <person name="Brown D."/>
            <person name="John T."/>
            <person name="Oh Y."/>
            <person name="Young N."/>
            <person name="Fitzgerald M."/>
            <person name="Haas B.J."/>
            <person name="Zeng Q."/>
            <person name="Young S."/>
            <person name="Adiconis X."/>
            <person name="Fan L."/>
            <person name="Levin J.Z."/>
            <person name="Mitchell T.K."/>
            <person name="Okubara P.A."/>
            <person name="Farman M.L."/>
            <person name="Kohn L.M."/>
            <person name="Birren B."/>
            <person name="Ma L.-J."/>
            <person name="Dean R.A."/>
        </authorList>
    </citation>
    <scope>NUCLEOTIDE SEQUENCE</scope>
    <source>
        <strain evidence="6">ATCC 64411 / 73-15</strain>
    </source>
</reference>
<dbReference type="OrthoDB" id="2260257at2759"/>
<dbReference type="EMBL" id="GL876967">
    <property type="protein sequence ID" value="KLU83601.1"/>
    <property type="molecule type" value="Genomic_DNA"/>
</dbReference>
<protein>
    <recommendedName>
        <fullName evidence="4">Yeast cell wall synthesis Kre9/Knh1-like N-terminal domain-containing protein</fullName>
    </recommendedName>
</protein>
<feature type="region of interest" description="Disordered" evidence="2">
    <location>
        <begin position="126"/>
        <end position="170"/>
    </location>
</feature>
<proteinExistence type="predicted"/>
<accession>A0A0C4DRY6</accession>
<evidence type="ECO:0000313" key="7">
    <source>
        <dbReference type="Proteomes" id="UP000011715"/>
    </source>
</evidence>
<organism evidence="6 7">
    <name type="scientific">Magnaporthiopsis poae (strain ATCC 64411 / 73-15)</name>
    <name type="common">Kentucky bluegrass fungus</name>
    <name type="synonym">Magnaporthe poae</name>
    <dbReference type="NCBI Taxonomy" id="644358"/>
    <lineage>
        <taxon>Eukaryota</taxon>
        <taxon>Fungi</taxon>
        <taxon>Dikarya</taxon>
        <taxon>Ascomycota</taxon>
        <taxon>Pezizomycotina</taxon>
        <taxon>Sordariomycetes</taxon>
        <taxon>Sordariomycetidae</taxon>
        <taxon>Magnaporthales</taxon>
        <taxon>Magnaporthaceae</taxon>
        <taxon>Magnaporthiopsis</taxon>
    </lineage>
</organism>
<feature type="chain" id="PRO_5009385347" description="Yeast cell wall synthesis Kre9/Knh1-like N-terminal domain-containing protein" evidence="3">
    <location>
        <begin position="18"/>
        <end position="247"/>
    </location>
</feature>
<dbReference type="InterPro" id="IPR018466">
    <property type="entry name" value="Kre9/Knh1-like_N"/>
</dbReference>
<gene>
    <name evidence="5" type="ORF">MAPG_02654</name>
</gene>
<evidence type="ECO:0000313" key="6">
    <source>
        <dbReference type="EnsemblFungi" id="MAPG_02654T0"/>
    </source>
</evidence>
<dbReference type="PANTHER" id="PTHR40633">
    <property type="entry name" value="MATRIX PROTEIN, PUTATIVE (AFU_ORTHOLOGUE AFUA_8G05410)-RELATED"/>
    <property type="match status" value="1"/>
</dbReference>
<evidence type="ECO:0000256" key="1">
    <source>
        <dbReference type="ARBA" id="ARBA00022729"/>
    </source>
</evidence>
<reference evidence="5" key="1">
    <citation type="submission" date="2010-05" db="EMBL/GenBank/DDBJ databases">
        <title>The Genome Sequence of Magnaporthe poae strain ATCC 64411.</title>
        <authorList>
            <consortium name="The Broad Institute Genome Sequencing Platform"/>
            <consortium name="Broad Institute Genome Sequencing Center for Infectious Disease"/>
            <person name="Ma L.-J."/>
            <person name="Dead R."/>
            <person name="Young S."/>
            <person name="Zeng Q."/>
            <person name="Koehrsen M."/>
            <person name="Alvarado L."/>
            <person name="Berlin A."/>
            <person name="Chapman S.B."/>
            <person name="Chen Z."/>
            <person name="Freedman E."/>
            <person name="Gellesch M."/>
            <person name="Goldberg J."/>
            <person name="Griggs A."/>
            <person name="Gujja S."/>
            <person name="Heilman E.R."/>
            <person name="Heiman D."/>
            <person name="Hepburn T."/>
            <person name="Howarth C."/>
            <person name="Jen D."/>
            <person name="Larson L."/>
            <person name="Mehta T."/>
            <person name="Neiman D."/>
            <person name="Pearson M."/>
            <person name="Roberts A."/>
            <person name="Saif S."/>
            <person name="Shea T."/>
            <person name="Shenoy N."/>
            <person name="Sisk P."/>
            <person name="Stolte C."/>
            <person name="Sykes S."/>
            <person name="Walk T."/>
            <person name="White J."/>
            <person name="Yandava C."/>
            <person name="Haas B."/>
            <person name="Nusbaum C."/>
            <person name="Birren B."/>
        </authorList>
    </citation>
    <scope>NUCLEOTIDE SEQUENCE</scope>
    <source>
        <strain evidence="5">ATCC 64411</strain>
    </source>
</reference>
<evidence type="ECO:0000256" key="2">
    <source>
        <dbReference type="SAM" id="MobiDB-lite"/>
    </source>
</evidence>
<dbReference type="Pfam" id="PF10342">
    <property type="entry name" value="Kre9_KNH"/>
    <property type="match status" value="1"/>
</dbReference>
<dbReference type="OMA" id="CEIKWAP"/>
<dbReference type="VEuPathDB" id="FungiDB:MAPG_02654"/>
<feature type="signal peptide" evidence="3">
    <location>
        <begin position="1"/>
        <end position="17"/>
    </location>
</feature>
<evidence type="ECO:0000313" key="5">
    <source>
        <dbReference type="EMBL" id="KLU83601.1"/>
    </source>
</evidence>
<reference evidence="5" key="3">
    <citation type="submission" date="2011-03" db="EMBL/GenBank/DDBJ databases">
        <title>Annotation of Magnaporthe poae ATCC 64411.</title>
        <authorList>
            <person name="Ma L.-J."/>
            <person name="Dead R."/>
            <person name="Young S.K."/>
            <person name="Zeng Q."/>
            <person name="Gargeya S."/>
            <person name="Fitzgerald M."/>
            <person name="Haas B."/>
            <person name="Abouelleil A."/>
            <person name="Alvarado L."/>
            <person name="Arachchi H.M."/>
            <person name="Berlin A."/>
            <person name="Brown A."/>
            <person name="Chapman S.B."/>
            <person name="Chen Z."/>
            <person name="Dunbar C."/>
            <person name="Freedman E."/>
            <person name="Gearin G."/>
            <person name="Gellesch M."/>
            <person name="Goldberg J."/>
            <person name="Griggs A."/>
            <person name="Gujja S."/>
            <person name="Heiman D."/>
            <person name="Howarth C."/>
            <person name="Larson L."/>
            <person name="Lui A."/>
            <person name="MacDonald P.J.P."/>
            <person name="Mehta T."/>
            <person name="Montmayeur A."/>
            <person name="Murphy C."/>
            <person name="Neiman D."/>
            <person name="Pearson M."/>
            <person name="Priest M."/>
            <person name="Roberts A."/>
            <person name="Saif S."/>
            <person name="Shea T."/>
            <person name="Shenoy N."/>
            <person name="Sisk P."/>
            <person name="Stolte C."/>
            <person name="Sykes S."/>
            <person name="Yandava C."/>
            <person name="Wortman J."/>
            <person name="Nusbaum C."/>
            <person name="Birren B."/>
        </authorList>
    </citation>
    <scope>NUCLEOTIDE SEQUENCE</scope>
    <source>
        <strain evidence="5">ATCC 64411</strain>
    </source>
</reference>
<keyword evidence="1 3" id="KW-0732">Signal</keyword>
<dbReference type="EMBL" id="ADBL01000652">
    <property type="status" value="NOT_ANNOTATED_CDS"/>
    <property type="molecule type" value="Genomic_DNA"/>
</dbReference>
<dbReference type="InterPro" id="IPR052982">
    <property type="entry name" value="SRP1/TIP1-like"/>
</dbReference>
<evidence type="ECO:0000256" key="3">
    <source>
        <dbReference type="SAM" id="SignalP"/>
    </source>
</evidence>
<keyword evidence="7" id="KW-1185">Reference proteome</keyword>
<name>A0A0C4DRY6_MAGP6</name>
<reference evidence="7" key="2">
    <citation type="submission" date="2010-05" db="EMBL/GenBank/DDBJ databases">
        <title>The genome sequence of Magnaporthe poae strain ATCC 64411.</title>
        <authorList>
            <person name="Ma L.-J."/>
            <person name="Dead R."/>
            <person name="Young S."/>
            <person name="Zeng Q."/>
            <person name="Koehrsen M."/>
            <person name="Alvarado L."/>
            <person name="Berlin A."/>
            <person name="Chapman S.B."/>
            <person name="Chen Z."/>
            <person name="Freedman E."/>
            <person name="Gellesch M."/>
            <person name="Goldberg J."/>
            <person name="Griggs A."/>
            <person name="Gujja S."/>
            <person name="Heilman E.R."/>
            <person name="Heiman D."/>
            <person name="Hepburn T."/>
            <person name="Howarth C."/>
            <person name="Jen D."/>
            <person name="Larson L."/>
            <person name="Mehta T."/>
            <person name="Neiman D."/>
            <person name="Pearson M."/>
            <person name="Roberts A."/>
            <person name="Saif S."/>
            <person name="Shea T."/>
            <person name="Shenoy N."/>
            <person name="Sisk P."/>
            <person name="Stolte C."/>
            <person name="Sykes S."/>
            <person name="Walk T."/>
            <person name="White J."/>
            <person name="Yandava C."/>
            <person name="Haas B."/>
            <person name="Nusbaum C."/>
            <person name="Birren B."/>
        </authorList>
    </citation>
    <scope>NUCLEOTIDE SEQUENCE [LARGE SCALE GENOMIC DNA]</scope>
    <source>
        <strain evidence="7">ATCC 64411 / 73-15</strain>
    </source>
</reference>
<evidence type="ECO:0000259" key="4">
    <source>
        <dbReference type="Pfam" id="PF10342"/>
    </source>
</evidence>
<dbReference type="AlphaFoldDB" id="A0A0C4DRY6"/>
<dbReference type="EnsemblFungi" id="MAPG_02654T0">
    <property type="protein sequence ID" value="MAPG_02654T0"/>
    <property type="gene ID" value="MAPG_02654"/>
</dbReference>
<dbReference type="Proteomes" id="UP000011715">
    <property type="component" value="Unassembled WGS sequence"/>
</dbReference>
<sequence>MQFTIAAILALAGSALAQTPGFNPLTNPTMNEVIPAGKPYTIKWTPQGGNGAPVSLYAYAGESASTLQEISTIATGVDASQGKFEWNINPAIGGKYKAYGIKIALTSDKETYQWSNPFTISAAEGSSSAASSSSSPATTTASTSSSAATSMTDNASVTTSKPVSSTTIPTTSSSVAITTHMGNLSTTAVVTGGATTQVTLVTSTSRASSAAAGSTTSPATVPTGAAVAKGASSIAVVAGLAMAVLAL</sequence>
<feature type="domain" description="Yeast cell wall synthesis Kre9/Knh1-like N-terminal" evidence="4">
    <location>
        <begin position="27"/>
        <end position="120"/>
    </location>
</feature>
<dbReference type="eggNOG" id="ENOG502S6JZ">
    <property type="taxonomic scope" value="Eukaryota"/>
</dbReference>
<reference evidence="6" key="5">
    <citation type="submission" date="2015-06" db="UniProtKB">
        <authorList>
            <consortium name="EnsemblFungi"/>
        </authorList>
    </citation>
    <scope>IDENTIFICATION</scope>
    <source>
        <strain evidence="6">ATCC 64411</strain>
    </source>
</reference>
<dbReference type="STRING" id="644358.A0A0C4DRY6"/>